<gene>
    <name evidence="1" type="ORF">EVA_17604</name>
</gene>
<organism evidence="1">
    <name type="scientific">gut metagenome</name>
    <dbReference type="NCBI Taxonomy" id="749906"/>
    <lineage>
        <taxon>unclassified sequences</taxon>
        <taxon>metagenomes</taxon>
        <taxon>organismal metagenomes</taxon>
    </lineage>
</organism>
<evidence type="ECO:0000313" key="1">
    <source>
        <dbReference type="EMBL" id="EJW94298.1"/>
    </source>
</evidence>
<protein>
    <submittedName>
        <fullName evidence="1">Uncharacterized protein</fullName>
    </submittedName>
</protein>
<proteinExistence type="predicted"/>
<dbReference type="AlphaFoldDB" id="J9FIN5"/>
<accession>J9FIN5</accession>
<dbReference type="EMBL" id="AMCI01006457">
    <property type="protein sequence ID" value="EJW94298.1"/>
    <property type="molecule type" value="Genomic_DNA"/>
</dbReference>
<name>J9FIN5_9ZZZZ</name>
<reference evidence="1" key="1">
    <citation type="journal article" date="2012" name="PLoS ONE">
        <title>Gene sets for utilization of primary and secondary nutrition supplies in the distal gut of endangered iberian lynx.</title>
        <authorList>
            <person name="Alcaide M."/>
            <person name="Messina E."/>
            <person name="Richter M."/>
            <person name="Bargiela R."/>
            <person name="Peplies J."/>
            <person name="Huws S.A."/>
            <person name="Newbold C.J."/>
            <person name="Golyshin P.N."/>
            <person name="Simon M.A."/>
            <person name="Lopez G."/>
            <person name="Yakimov M.M."/>
            <person name="Ferrer M."/>
        </authorList>
    </citation>
    <scope>NUCLEOTIDE SEQUENCE</scope>
</reference>
<comment type="caution">
    <text evidence="1">The sequence shown here is derived from an EMBL/GenBank/DDBJ whole genome shotgun (WGS) entry which is preliminary data.</text>
</comment>
<sequence length="265" mass="29304">MGQAGYLHLFETGCQWLPGSPWPRSQRQVFRLTREKIHLPAEVRTSRQFSGKVEYVTTFAEPKIEPDIPVCIHLERGSPLFPQRRPVPYILSFPVSGSKPQPGEQVDQRHLPELFYLHPASIQIKSESGTALQLATVQAATPQEAFPHGGGQGNPVTEVNFHFQGQGTAIDKGIPVLQPGPVIQCPFRPVQRFVSGQCGHSRMKEEGLPCIGQKLEIIAPFSGKLRRRQDDRPVIMLPVEVFRTEHPSVAALGMGGHTQAGKITC</sequence>